<dbReference type="Proteomes" id="UP001212152">
    <property type="component" value="Unassembled WGS sequence"/>
</dbReference>
<proteinExistence type="predicted"/>
<keyword evidence="2" id="KW-1185">Reference proteome</keyword>
<name>A0AAD5TS04_9FUNG</name>
<sequence>MSNTAGRTSIILIGLPADHPKVPADLREKVAIGLKKIESTIRETAPDITYACLFTTPDEPIEHFKQRLLAVEPRVQGMVIGNGIRANMELTAWMEQLINALHEVLPGAKVMFNTFPTDTIDAIRRWFPASAAK</sequence>
<accession>A0AAD5TS04</accession>
<dbReference type="AlphaFoldDB" id="A0AAD5TS04"/>
<comment type="caution">
    <text evidence="1">The sequence shown here is derived from an EMBL/GenBank/DDBJ whole genome shotgun (WGS) entry which is preliminary data.</text>
</comment>
<evidence type="ECO:0000313" key="1">
    <source>
        <dbReference type="EMBL" id="KAJ3185114.1"/>
    </source>
</evidence>
<dbReference type="EMBL" id="JADGJQ010000002">
    <property type="protein sequence ID" value="KAJ3185114.1"/>
    <property type="molecule type" value="Genomic_DNA"/>
</dbReference>
<gene>
    <name evidence="1" type="ORF">HDU87_002680</name>
</gene>
<protein>
    <submittedName>
        <fullName evidence="1">Uncharacterized protein</fullName>
    </submittedName>
</protein>
<organism evidence="1 2">
    <name type="scientific">Geranomyces variabilis</name>
    <dbReference type="NCBI Taxonomy" id="109894"/>
    <lineage>
        <taxon>Eukaryota</taxon>
        <taxon>Fungi</taxon>
        <taxon>Fungi incertae sedis</taxon>
        <taxon>Chytridiomycota</taxon>
        <taxon>Chytridiomycota incertae sedis</taxon>
        <taxon>Chytridiomycetes</taxon>
        <taxon>Spizellomycetales</taxon>
        <taxon>Powellomycetaceae</taxon>
        <taxon>Geranomyces</taxon>
    </lineage>
</organism>
<reference evidence="1" key="1">
    <citation type="submission" date="2020-05" db="EMBL/GenBank/DDBJ databases">
        <title>Phylogenomic resolution of chytrid fungi.</title>
        <authorList>
            <person name="Stajich J.E."/>
            <person name="Amses K."/>
            <person name="Simmons R."/>
            <person name="Seto K."/>
            <person name="Myers J."/>
            <person name="Bonds A."/>
            <person name="Quandt C.A."/>
            <person name="Barry K."/>
            <person name="Liu P."/>
            <person name="Grigoriev I."/>
            <person name="Longcore J.E."/>
            <person name="James T.Y."/>
        </authorList>
    </citation>
    <scope>NUCLEOTIDE SEQUENCE</scope>
    <source>
        <strain evidence="1">JEL0379</strain>
    </source>
</reference>
<evidence type="ECO:0000313" key="2">
    <source>
        <dbReference type="Proteomes" id="UP001212152"/>
    </source>
</evidence>